<keyword evidence="3" id="KW-1185">Reference proteome</keyword>
<dbReference type="OrthoDB" id="7883633at2759"/>
<organism evidence="3 4">
    <name type="scientific">Drosophila kikkawai</name>
    <name type="common">Fruit fly</name>
    <dbReference type="NCBI Taxonomy" id="30033"/>
    <lineage>
        <taxon>Eukaryota</taxon>
        <taxon>Metazoa</taxon>
        <taxon>Ecdysozoa</taxon>
        <taxon>Arthropoda</taxon>
        <taxon>Hexapoda</taxon>
        <taxon>Insecta</taxon>
        <taxon>Pterygota</taxon>
        <taxon>Neoptera</taxon>
        <taxon>Endopterygota</taxon>
        <taxon>Diptera</taxon>
        <taxon>Brachycera</taxon>
        <taxon>Muscomorpha</taxon>
        <taxon>Ephydroidea</taxon>
        <taxon>Drosophilidae</taxon>
        <taxon>Drosophila</taxon>
        <taxon>Sophophora</taxon>
    </lineage>
</organism>
<feature type="coiled-coil region" evidence="1">
    <location>
        <begin position="14"/>
        <end position="69"/>
    </location>
</feature>
<proteinExistence type="predicted"/>
<gene>
    <name evidence="4" type="primary">LOC108072748</name>
</gene>
<keyword evidence="1" id="KW-0175">Coiled coil</keyword>
<evidence type="ECO:0000256" key="2">
    <source>
        <dbReference type="SAM" id="MobiDB-lite"/>
    </source>
</evidence>
<sequence>MKMNSSPAYRSVVLECLRENASNMREEHQNLATRINIALAHSRANLLSVEKINQELKKMKVTVNEAILDIRGTKGTEYMKVVCGNILSNLINATVEFNMMRGSVPKNQITEADIRETILNVLGKDASIEEVSCEEEIDAGESTYNSEELSNFESECNDEYAAE</sequence>
<feature type="region of interest" description="Disordered" evidence="2">
    <location>
        <begin position="135"/>
        <end position="163"/>
    </location>
</feature>
<name>A0A6P4I9V1_DROKI</name>
<evidence type="ECO:0000256" key="1">
    <source>
        <dbReference type="SAM" id="Coils"/>
    </source>
</evidence>
<dbReference type="Proteomes" id="UP001652661">
    <property type="component" value="Chromosome 3L"/>
</dbReference>
<protein>
    <submittedName>
        <fullName evidence="4">Uncharacterized protein</fullName>
    </submittedName>
</protein>
<dbReference type="GeneID" id="108072748"/>
<dbReference type="AlphaFoldDB" id="A0A6P4I9V1"/>
<feature type="compositionally biased region" description="Polar residues" evidence="2">
    <location>
        <begin position="142"/>
        <end position="154"/>
    </location>
</feature>
<dbReference type="RefSeq" id="XP_017019506.1">
    <property type="nucleotide sequence ID" value="XM_017164017.3"/>
</dbReference>
<reference evidence="4" key="1">
    <citation type="submission" date="2025-08" db="UniProtKB">
        <authorList>
            <consortium name="RefSeq"/>
        </authorList>
    </citation>
    <scope>IDENTIFICATION</scope>
    <source>
        <strain evidence="4">14028-0561.14</strain>
        <tissue evidence="4">Whole fly</tissue>
    </source>
</reference>
<evidence type="ECO:0000313" key="3">
    <source>
        <dbReference type="Proteomes" id="UP001652661"/>
    </source>
</evidence>
<evidence type="ECO:0000313" key="4">
    <source>
        <dbReference type="RefSeq" id="XP_017019506.1"/>
    </source>
</evidence>
<accession>A0A6P4I9V1</accession>